<proteinExistence type="predicted"/>
<evidence type="ECO:0000256" key="1">
    <source>
        <dbReference type="SAM" id="MobiDB-lite"/>
    </source>
</evidence>
<dbReference type="EMBL" id="FNTX01000002">
    <property type="protein sequence ID" value="SEE82260.1"/>
    <property type="molecule type" value="Genomic_DNA"/>
</dbReference>
<feature type="domain" description="BIG2" evidence="2">
    <location>
        <begin position="1088"/>
        <end position="1187"/>
    </location>
</feature>
<accession>A0A1H5LZ88</accession>
<organism evidence="3 4">
    <name type="scientific">Ruania alba</name>
    <dbReference type="NCBI Taxonomy" id="648782"/>
    <lineage>
        <taxon>Bacteria</taxon>
        <taxon>Bacillati</taxon>
        <taxon>Actinomycetota</taxon>
        <taxon>Actinomycetes</taxon>
        <taxon>Micrococcales</taxon>
        <taxon>Ruaniaceae</taxon>
        <taxon>Ruania</taxon>
    </lineage>
</organism>
<evidence type="ECO:0000313" key="4">
    <source>
        <dbReference type="Proteomes" id="UP000199220"/>
    </source>
</evidence>
<dbReference type="Pfam" id="PF00149">
    <property type="entry name" value="Metallophos"/>
    <property type="match status" value="1"/>
</dbReference>
<dbReference type="PANTHER" id="PTHR40446">
    <property type="entry name" value="N-ACETYLGLUCOSAMINE-1-PHOSPHODIESTER ALPHA-N-ACETYLGLUCOSAMINIDASE"/>
    <property type="match status" value="1"/>
</dbReference>
<feature type="region of interest" description="Disordered" evidence="1">
    <location>
        <begin position="621"/>
        <end position="641"/>
    </location>
</feature>
<dbReference type="Gene3D" id="2.60.40.1080">
    <property type="match status" value="2"/>
</dbReference>
<reference evidence="4" key="1">
    <citation type="submission" date="2016-10" db="EMBL/GenBank/DDBJ databases">
        <authorList>
            <person name="Varghese N."/>
            <person name="Submissions S."/>
        </authorList>
    </citation>
    <scope>NUCLEOTIDE SEQUENCE [LARGE SCALE GENOMIC DNA]</scope>
    <source>
        <strain evidence="4">DSM 21368</strain>
    </source>
</reference>
<dbReference type="GO" id="GO:0016787">
    <property type="term" value="F:hydrolase activity"/>
    <property type="evidence" value="ECO:0007669"/>
    <property type="project" value="InterPro"/>
</dbReference>
<dbReference type="InterPro" id="IPR004843">
    <property type="entry name" value="Calcineurin-like_PHP"/>
</dbReference>
<name>A0A1H5LZ88_9MICO</name>
<evidence type="ECO:0000259" key="2">
    <source>
        <dbReference type="SMART" id="SM00635"/>
    </source>
</evidence>
<dbReference type="SUPFAM" id="SSF56300">
    <property type="entry name" value="Metallo-dependent phosphatases"/>
    <property type="match status" value="1"/>
</dbReference>
<dbReference type="InterPro" id="IPR003343">
    <property type="entry name" value="Big_2"/>
</dbReference>
<dbReference type="PANTHER" id="PTHR40446:SF2">
    <property type="entry name" value="N-ACETYLGLUCOSAMINE-1-PHOSPHODIESTER ALPHA-N-ACETYLGLUCOSAMINIDASE"/>
    <property type="match status" value="1"/>
</dbReference>
<dbReference type="SUPFAM" id="SSF49373">
    <property type="entry name" value="Invasin/intimin cell-adhesion fragments"/>
    <property type="match status" value="1"/>
</dbReference>
<dbReference type="SMART" id="SM00635">
    <property type="entry name" value="BID_2"/>
    <property type="match status" value="2"/>
</dbReference>
<feature type="domain" description="BIG2" evidence="2">
    <location>
        <begin position="513"/>
        <end position="596"/>
    </location>
</feature>
<dbReference type="Pfam" id="PF02368">
    <property type="entry name" value="Big_2"/>
    <property type="match status" value="2"/>
</dbReference>
<protein>
    <submittedName>
        <fullName evidence="3">Ig-like domain (Group 2)</fullName>
    </submittedName>
</protein>
<dbReference type="InterPro" id="IPR008964">
    <property type="entry name" value="Invasin/intimin_cell_adhesion"/>
</dbReference>
<dbReference type="Gene3D" id="3.60.21.10">
    <property type="match status" value="1"/>
</dbReference>
<sequence length="1190" mass="124687">MGDKKTFTRLKPASPSESPLRRIAAAAATLAALAMLAGGLSAPTAAVEPTPQTEWMPEQLDSWSSITRRTATDPVPVTNGVTASSEVIDAVAGRVPIHLVTADTQDPNVRLGTVVSNDSVIDPGNETLTSMADRTGAVAGINGDYFEIHASGQATGGEIVDGEIWKSPRPDYEGTIAVLEDGSLAYGTQEFGGSVTAGDATREVSSINTLDDASEDGITMITPRLGAVADTWLDGSHVVALGTSSDGGATIEIAEVSTATALDDGFYGLVAGTADSAGGRWILDNVEVGMTLSTTSQISPNDNIEQLIQGAGRILKDGAIYQDPTEQMPSSLHPESAVGTTADGRLVMVALDGQRHADTAVGVGWAQVASYLQSLGVTDAILLDGGGSTELVVRQPGDTDVSVANSPSDLAERPVANGLFVYSTAEAPATATDVVVGNGTTVSTAVGASTPLPAYALDEFGNPSADPVEVTVRPQRLGTWEDGVFTATNRGAGRLIVRAGSAMSSISIKVDPAFSDLTITPEQDGVSNGESQQFVVHGSTGDAAPVRVEADSVTWELDRDDLGSMDSATGTFAAASSGSGAVELTATAGGLSATAEINVGVVMRPLVVADSAADWELRSTGEGVTTVPSGDHPAETTDVPPDATQSTAIEVDYSFPNAPVQHRIWLSPNNGAGVLADRNEFGQVPENLHFRFKVDSDAPPQSWIVFNVTDAAGHTMGLWTALEPSDYGTWVEMDKSINRGVFTEYPLTIRDISFVGQYATHASTGTFTLADLRVDYPAGTPVDEAPYTAINPDNPEWLTYEQDPANFQPGGQTFVIGDDGHLIAAEPDSTSAVNIEGMVQRTAGTAYTTSAGQTVEPLPEVARPEVALSLGDISDTGNLDDLVFAKEQWEQFGVPLYDVVGNHEISQGSEPADGNFYSVFGQDTHFTFTRPGMTFIGLDNSMGSITGSDPQQVPGVEQFPWFVEQLESVTSPVVFVGIHMPAYDHSPSNSSQFSNRWEAEQFLQVIQNYRVEHPDQRVVVMYGHARGFANQLLDPHGDPGDAETGIPQFTIADIGTPPYVAADQGGFYHFALFHVNTDGTVQFSVLPILKSVTIDQGTADALDDTRVDSVPVGSTRQYTATAVNENGSNITDPPVMPVADPMSHVWSSSDPDVATIDPVTGEVTAVAAGVSTISVRTGGITASLTLTVTE</sequence>
<dbReference type="InterPro" id="IPR018711">
    <property type="entry name" value="NAGPA"/>
</dbReference>
<dbReference type="InterPro" id="IPR029052">
    <property type="entry name" value="Metallo-depent_PP-like"/>
</dbReference>
<dbReference type="AlphaFoldDB" id="A0A1H5LZ88"/>
<keyword evidence="4" id="KW-1185">Reference proteome</keyword>
<dbReference type="RefSeq" id="WP_089773916.1">
    <property type="nucleotide sequence ID" value="NZ_FNTX01000002.1"/>
</dbReference>
<dbReference type="Pfam" id="PF09992">
    <property type="entry name" value="NAGPA"/>
    <property type="match status" value="1"/>
</dbReference>
<gene>
    <name evidence="3" type="ORF">SAMN04488554_3059</name>
</gene>
<evidence type="ECO:0000313" key="3">
    <source>
        <dbReference type="EMBL" id="SEE82260.1"/>
    </source>
</evidence>
<dbReference type="STRING" id="648782.SAMN04488554_3059"/>
<dbReference type="Proteomes" id="UP000199220">
    <property type="component" value="Unassembled WGS sequence"/>
</dbReference>